<dbReference type="GO" id="GO:0009252">
    <property type="term" value="P:peptidoglycan biosynthetic process"/>
    <property type="evidence" value="ECO:0007669"/>
    <property type="project" value="UniProtKB-UniRule"/>
</dbReference>
<dbReference type="AlphaFoldDB" id="A8F5C8"/>
<feature type="domain" description="R3H" evidence="7">
    <location>
        <begin position="139"/>
        <end position="205"/>
    </location>
</feature>
<evidence type="ECO:0000259" key="7">
    <source>
        <dbReference type="PROSITE" id="PS51061"/>
    </source>
</evidence>
<dbReference type="Gene3D" id="3.30.30.80">
    <property type="entry name" value="probable RNA-binding protein from clostridium symbiosum atcc 14940"/>
    <property type="match status" value="1"/>
</dbReference>
<dbReference type="GO" id="GO:0008360">
    <property type="term" value="P:regulation of cell shape"/>
    <property type="evidence" value="ECO:0007669"/>
    <property type="project" value="UniProtKB-KW"/>
</dbReference>
<comment type="caution">
    <text evidence="6">Lacks conserved residue(s) required for the propagation of feature annotation.</text>
</comment>
<dbReference type="PANTHER" id="PTHR35800">
    <property type="entry name" value="PROTEIN JAG"/>
    <property type="match status" value="1"/>
</dbReference>
<organism evidence="8 9">
    <name type="scientific">Pseudothermotoga lettingae (strain ATCC BAA-301 / DSM 14385 / NBRC 107922 / TMO)</name>
    <name type="common">Thermotoga lettingae</name>
    <dbReference type="NCBI Taxonomy" id="416591"/>
    <lineage>
        <taxon>Bacteria</taxon>
        <taxon>Thermotogati</taxon>
        <taxon>Thermotogota</taxon>
        <taxon>Thermotogae</taxon>
        <taxon>Thermotogales</taxon>
        <taxon>Thermotogaceae</taxon>
        <taxon>Pseudothermotoga</taxon>
    </lineage>
</organism>
<dbReference type="GO" id="GO:0005737">
    <property type="term" value="C:cytoplasm"/>
    <property type="evidence" value="ECO:0007669"/>
    <property type="project" value="UniProtKB-SubCell"/>
</dbReference>
<dbReference type="InterPro" id="IPR032782">
    <property type="entry name" value="KhpB_N"/>
</dbReference>
<gene>
    <name evidence="6" type="primary">khpB</name>
    <name evidence="6" type="synonym">eloR</name>
    <name evidence="8" type="ordered locus">Tlet_0796</name>
</gene>
<comment type="similarity">
    <text evidence="6">Belongs to the KhpB RNA-binding protein family.</text>
</comment>
<dbReference type="NCBIfam" id="NF041568">
    <property type="entry name" value="Jag_EloR"/>
    <property type="match status" value="1"/>
</dbReference>
<evidence type="ECO:0000256" key="5">
    <source>
        <dbReference type="ARBA" id="ARBA00023316"/>
    </source>
</evidence>
<dbReference type="HOGENOM" id="CLU_042512_0_1_0"/>
<dbReference type="InterPro" id="IPR001374">
    <property type="entry name" value="R3H_dom"/>
</dbReference>
<keyword evidence="2 6" id="KW-0694">RNA-binding</keyword>
<dbReference type="InterPro" id="IPR038008">
    <property type="entry name" value="Jag_KH"/>
</dbReference>
<dbReference type="InterPro" id="IPR036867">
    <property type="entry name" value="R3H_dom_sf"/>
</dbReference>
<dbReference type="EMBL" id="CP000812">
    <property type="protein sequence ID" value="ABV33362.1"/>
    <property type="molecule type" value="Genomic_DNA"/>
</dbReference>
<dbReference type="GO" id="GO:0071555">
    <property type="term" value="P:cell wall organization"/>
    <property type="evidence" value="ECO:0007669"/>
    <property type="project" value="UniProtKB-KW"/>
</dbReference>
<dbReference type="GO" id="GO:0003723">
    <property type="term" value="F:RNA binding"/>
    <property type="evidence" value="ECO:0007669"/>
    <property type="project" value="UniProtKB-UniRule"/>
</dbReference>
<comment type="domain">
    <text evidence="6">Has an N-terminal Jag-N domain and 2 RNA-binding domains (KH and R3H).</text>
</comment>
<evidence type="ECO:0000256" key="2">
    <source>
        <dbReference type="ARBA" id="ARBA00022884"/>
    </source>
</evidence>
<dbReference type="eggNOG" id="COG1847">
    <property type="taxonomic scope" value="Bacteria"/>
</dbReference>
<comment type="function">
    <text evidence="6">A probable RNA chaperone. Forms a complex with KhpA which binds to cellular RNA and controls its expression. Plays a role in peptidoglycan (PG) homeostasis and cell length regulation.</text>
</comment>
<dbReference type="OrthoDB" id="9794483at2"/>
<evidence type="ECO:0000313" key="9">
    <source>
        <dbReference type="Proteomes" id="UP000002016"/>
    </source>
</evidence>
<dbReference type="Pfam" id="PF13083">
    <property type="entry name" value="KH_KhpA-B"/>
    <property type="match status" value="1"/>
</dbReference>
<dbReference type="RefSeq" id="WP_012002843.1">
    <property type="nucleotide sequence ID" value="NC_009828.1"/>
</dbReference>
<keyword evidence="9" id="KW-1185">Reference proteome</keyword>
<comment type="subcellular location">
    <subcellularLocation>
        <location evidence="6">Cytoplasm</location>
    </subcellularLocation>
</comment>
<dbReference type="SMART" id="SM01245">
    <property type="entry name" value="Jag_N"/>
    <property type="match status" value="1"/>
</dbReference>
<comment type="subunit">
    <text evidence="6">Forms a complex with KhpA.</text>
</comment>
<reference evidence="8 9" key="2">
    <citation type="journal article" date="2009" name="Proc. Natl. Acad. Sci. U.S.A.">
        <title>On the chimeric nature, thermophilic origin, and phylogenetic placement of the Thermotogales.</title>
        <authorList>
            <person name="Zhaxybayeva O."/>
            <person name="Swithers K.S."/>
            <person name="Lapierre P."/>
            <person name="Fournier G.P."/>
            <person name="Bickhart D.M."/>
            <person name="DeBoy R.T."/>
            <person name="Nelson K.E."/>
            <person name="Nesbo C.L."/>
            <person name="Doolittle W.F."/>
            <person name="Gogarten J.P."/>
            <person name="Noll K.M."/>
        </authorList>
    </citation>
    <scope>NUCLEOTIDE SEQUENCE [LARGE SCALE GENOMIC DNA]</scope>
    <source>
        <strain evidence="9">ATCC BAA-301 / DSM 14385 / NBRC 107922 / TMO</strain>
    </source>
</reference>
<dbReference type="InterPro" id="IPR038247">
    <property type="entry name" value="Jag_N_dom_sf"/>
</dbReference>
<evidence type="ECO:0000256" key="6">
    <source>
        <dbReference type="HAMAP-Rule" id="MF_00867"/>
    </source>
</evidence>
<dbReference type="Gene3D" id="3.30.1370.50">
    <property type="entry name" value="R3H-like domain"/>
    <property type="match status" value="1"/>
</dbReference>
<evidence type="ECO:0000256" key="4">
    <source>
        <dbReference type="ARBA" id="ARBA00023186"/>
    </source>
</evidence>
<name>A8F5C8_PSELT</name>
<proteinExistence type="inferred from homology"/>
<evidence type="ECO:0000256" key="1">
    <source>
        <dbReference type="ARBA" id="ARBA00022490"/>
    </source>
</evidence>
<keyword evidence="4 6" id="KW-0143">Chaperone</keyword>
<dbReference type="SMART" id="SM00393">
    <property type="entry name" value="R3H"/>
    <property type="match status" value="1"/>
</dbReference>
<dbReference type="Gene3D" id="3.30.300.20">
    <property type="match status" value="1"/>
</dbReference>
<dbReference type="InterPro" id="IPR034079">
    <property type="entry name" value="R3H_KhpB"/>
</dbReference>
<evidence type="ECO:0000256" key="3">
    <source>
        <dbReference type="ARBA" id="ARBA00022960"/>
    </source>
</evidence>
<dbReference type="STRING" id="416591.Tlet_0796"/>
<reference evidence="8 9" key="1">
    <citation type="submission" date="2007-08" db="EMBL/GenBank/DDBJ databases">
        <title>Complete sequence of Thermotoga lettingae TMO.</title>
        <authorList>
            <consortium name="US DOE Joint Genome Institute"/>
            <person name="Copeland A."/>
            <person name="Lucas S."/>
            <person name="Lapidus A."/>
            <person name="Barry K."/>
            <person name="Glavina del Rio T."/>
            <person name="Dalin E."/>
            <person name="Tice H."/>
            <person name="Pitluck S."/>
            <person name="Foster B."/>
            <person name="Bruce D."/>
            <person name="Schmutz J."/>
            <person name="Larimer F."/>
            <person name="Land M."/>
            <person name="Hauser L."/>
            <person name="Kyrpides N."/>
            <person name="Mikhailova N."/>
            <person name="Nelson K."/>
            <person name="Gogarten J.P."/>
            <person name="Noll K."/>
            <person name="Richardson P."/>
        </authorList>
    </citation>
    <scope>NUCLEOTIDE SEQUENCE [LARGE SCALE GENOMIC DNA]</scope>
    <source>
        <strain evidence="9">ATCC BAA-301 / DSM 14385 / NBRC 107922 / TMO</strain>
    </source>
</reference>
<dbReference type="Pfam" id="PF14804">
    <property type="entry name" value="Jag_N"/>
    <property type="match status" value="1"/>
</dbReference>
<accession>A8F5C8</accession>
<protein>
    <recommendedName>
        <fullName evidence="6">RNA-binding protein KhpB</fullName>
    </recommendedName>
    <alternativeName>
        <fullName evidence="6">RNA-binding protein EloR</fullName>
    </alternativeName>
</protein>
<dbReference type="HAMAP" id="MF_00867">
    <property type="entry name" value="KhpB"/>
    <property type="match status" value="1"/>
</dbReference>
<dbReference type="Pfam" id="PF01424">
    <property type="entry name" value="R3H"/>
    <property type="match status" value="1"/>
</dbReference>
<dbReference type="SUPFAM" id="SSF82708">
    <property type="entry name" value="R3H domain"/>
    <property type="match status" value="1"/>
</dbReference>
<dbReference type="PROSITE" id="PS51061">
    <property type="entry name" value="R3H"/>
    <property type="match status" value="1"/>
</dbReference>
<keyword evidence="1 6" id="KW-0963">Cytoplasm</keyword>
<keyword evidence="3 6" id="KW-0133">Cell shape</keyword>
<dbReference type="KEGG" id="tle:Tlet_0796"/>
<dbReference type="CDD" id="cd02644">
    <property type="entry name" value="R3H_jag"/>
    <property type="match status" value="1"/>
</dbReference>
<keyword evidence="5 6" id="KW-0961">Cell wall biogenesis/degradation</keyword>
<evidence type="ECO:0000313" key="8">
    <source>
        <dbReference type="EMBL" id="ABV33362.1"/>
    </source>
</evidence>
<dbReference type="CDD" id="cd02414">
    <property type="entry name" value="KH-II_Jag"/>
    <property type="match status" value="1"/>
</dbReference>
<dbReference type="InterPro" id="IPR015946">
    <property type="entry name" value="KH_dom-like_a/b"/>
</dbReference>
<dbReference type="Proteomes" id="UP000002016">
    <property type="component" value="Chromosome"/>
</dbReference>
<dbReference type="InterPro" id="IPR039247">
    <property type="entry name" value="KhpB"/>
</dbReference>
<sequence>MKKVRISGATIAEALEKAKQEFGLRDEEFDYVVVEKGSKGFFGIMAKEAVVEVSFKKEFYERRLEQFMVGILRSYGKIKVKVSSAGKRFLVLLEGDDLGRLIGKHGKTLAALQHIAMIYLNRLSDTKLSVVVDAGEYREKRKRNLEQIVLQAIDRARVEKKRIVLDPMFAFERRLVHEIVKKYRDVKSYSVGVEPYRKVVIEYSPNGKEVHTT</sequence>
<dbReference type="PANTHER" id="PTHR35800:SF1">
    <property type="entry name" value="RNA-BINDING PROTEIN KHPB"/>
    <property type="match status" value="1"/>
</dbReference>